<proteinExistence type="inferred from homology"/>
<name>A0ABR4LE44_9EURO</name>
<evidence type="ECO:0008006" key="6">
    <source>
        <dbReference type="Google" id="ProtNLM"/>
    </source>
</evidence>
<keyword evidence="2" id="KW-0521">NADP</keyword>
<organism evidence="4 5">
    <name type="scientific">Aspergillus lucknowensis</name>
    <dbReference type="NCBI Taxonomy" id="176173"/>
    <lineage>
        <taxon>Eukaryota</taxon>
        <taxon>Fungi</taxon>
        <taxon>Dikarya</taxon>
        <taxon>Ascomycota</taxon>
        <taxon>Pezizomycotina</taxon>
        <taxon>Eurotiomycetes</taxon>
        <taxon>Eurotiomycetidae</taxon>
        <taxon>Eurotiales</taxon>
        <taxon>Aspergillaceae</taxon>
        <taxon>Aspergillus</taxon>
        <taxon>Aspergillus subgen. Nidulantes</taxon>
    </lineage>
</organism>
<reference evidence="4 5" key="1">
    <citation type="submission" date="2024-07" db="EMBL/GenBank/DDBJ databases">
        <title>Section-level genome sequencing and comparative genomics of Aspergillus sections Usti and Cavernicolus.</title>
        <authorList>
            <consortium name="Lawrence Berkeley National Laboratory"/>
            <person name="Nybo J.L."/>
            <person name="Vesth T.C."/>
            <person name="Theobald S."/>
            <person name="Frisvad J.C."/>
            <person name="Larsen T.O."/>
            <person name="Kjaerboelling I."/>
            <person name="Rothschild-Mancinelli K."/>
            <person name="Lyhne E.K."/>
            <person name="Kogle M.E."/>
            <person name="Barry K."/>
            <person name="Clum A."/>
            <person name="Na H."/>
            <person name="Ledsgaard L."/>
            <person name="Lin J."/>
            <person name="Lipzen A."/>
            <person name="Kuo A."/>
            <person name="Riley R."/>
            <person name="Mondo S."/>
            <person name="Labutti K."/>
            <person name="Haridas S."/>
            <person name="Pangalinan J."/>
            <person name="Salamov A.A."/>
            <person name="Simmons B.A."/>
            <person name="Magnuson J.K."/>
            <person name="Chen J."/>
            <person name="Drula E."/>
            <person name="Henrissat B."/>
            <person name="Wiebenga A."/>
            <person name="Lubbers R.J."/>
            <person name="Gomes A.C."/>
            <person name="Macurrencykelacurrency M.R."/>
            <person name="Stajich J."/>
            <person name="Grigoriev I.V."/>
            <person name="Mortensen U.H."/>
            <person name="De Vries R.P."/>
            <person name="Baker S.E."/>
            <person name="Andersen M.R."/>
        </authorList>
    </citation>
    <scope>NUCLEOTIDE SEQUENCE [LARGE SCALE GENOMIC DNA]</scope>
    <source>
        <strain evidence="4 5">CBS 449.75</strain>
    </source>
</reference>
<evidence type="ECO:0000313" key="5">
    <source>
        <dbReference type="Proteomes" id="UP001610432"/>
    </source>
</evidence>
<dbReference type="Pfam" id="PF00106">
    <property type="entry name" value="adh_short"/>
    <property type="match status" value="1"/>
</dbReference>
<dbReference type="EMBL" id="JBFXLQ010000064">
    <property type="protein sequence ID" value="KAL2862637.1"/>
    <property type="molecule type" value="Genomic_DNA"/>
</dbReference>
<comment type="caution">
    <text evidence="4">The sequence shown here is derived from an EMBL/GenBank/DDBJ whole genome shotgun (WGS) entry which is preliminary data.</text>
</comment>
<dbReference type="PANTHER" id="PTHR43669">
    <property type="entry name" value="5-KETO-D-GLUCONATE 5-REDUCTASE"/>
    <property type="match status" value="1"/>
</dbReference>
<dbReference type="CDD" id="cd05233">
    <property type="entry name" value="SDR_c"/>
    <property type="match status" value="1"/>
</dbReference>
<dbReference type="InterPro" id="IPR020904">
    <property type="entry name" value="Sc_DH/Rdtase_CS"/>
</dbReference>
<dbReference type="RefSeq" id="XP_070881616.1">
    <property type="nucleotide sequence ID" value="XM_071026847.1"/>
</dbReference>
<sequence>MSENFRNNKMATLVEKVHKTPYEQINPRLPSLSQKGCTVLVTGGAAGIGHAISRAFAEASADRVIIVGRRPEAVTKGVASLRSELDSSFQGEIIGRVCELSDLASIDQLWDSFAGEGIEIDVVVLNAASFSKGKPLLELGVEALLEDYQVNVVSSYRFAQRLSKQNLGKKKHLVNVSTISIHKFDTAAHHLNYAASKNAAALLLQLLAREVSPDEIQILSFHPGAILTQPARDHGHDENSHPWDNENLPGRFAVWAASEEASFLHGRFVHAAWDVTELQSGKARSLIDDDPQLLRVGVKGL</sequence>
<evidence type="ECO:0000313" key="4">
    <source>
        <dbReference type="EMBL" id="KAL2862637.1"/>
    </source>
</evidence>
<dbReference type="PROSITE" id="PS00061">
    <property type="entry name" value="ADH_SHORT"/>
    <property type="match status" value="1"/>
</dbReference>
<dbReference type="Proteomes" id="UP001610432">
    <property type="component" value="Unassembled WGS sequence"/>
</dbReference>
<evidence type="ECO:0000256" key="2">
    <source>
        <dbReference type="ARBA" id="ARBA00022857"/>
    </source>
</evidence>
<dbReference type="InterPro" id="IPR002347">
    <property type="entry name" value="SDR_fam"/>
</dbReference>
<keyword evidence="5" id="KW-1185">Reference proteome</keyword>
<protein>
    <recommendedName>
        <fullName evidence="6">NAD(P)-binding protein</fullName>
    </recommendedName>
</protein>
<dbReference type="PRINTS" id="PR00081">
    <property type="entry name" value="GDHRDH"/>
</dbReference>
<evidence type="ECO:0000256" key="1">
    <source>
        <dbReference type="ARBA" id="ARBA00006484"/>
    </source>
</evidence>
<comment type="similarity">
    <text evidence="1">Belongs to the short-chain dehydrogenases/reductases (SDR) family.</text>
</comment>
<dbReference type="InterPro" id="IPR036291">
    <property type="entry name" value="NAD(P)-bd_dom_sf"/>
</dbReference>
<keyword evidence="3" id="KW-0560">Oxidoreductase</keyword>
<dbReference type="PANTHER" id="PTHR43669:SF3">
    <property type="entry name" value="ALCOHOL DEHYDROGENASE, PUTATIVE (AFU_ORTHOLOGUE AFUA_3G03445)-RELATED"/>
    <property type="match status" value="1"/>
</dbReference>
<evidence type="ECO:0000256" key="3">
    <source>
        <dbReference type="ARBA" id="ARBA00023002"/>
    </source>
</evidence>
<dbReference type="Gene3D" id="3.40.50.720">
    <property type="entry name" value="NAD(P)-binding Rossmann-like Domain"/>
    <property type="match status" value="1"/>
</dbReference>
<dbReference type="GeneID" id="98141919"/>
<accession>A0ABR4LE44</accession>
<gene>
    <name evidence="4" type="ORF">BJX67DRAFT_292951</name>
</gene>
<dbReference type="SUPFAM" id="SSF51735">
    <property type="entry name" value="NAD(P)-binding Rossmann-fold domains"/>
    <property type="match status" value="1"/>
</dbReference>